<dbReference type="EMBL" id="FQVI01000011">
    <property type="protein sequence ID" value="SHF04667.1"/>
    <property type="molecule type" value="Genomic_DNA"/>
</dbReference>
<dbReference type="GO" id="GO:0051536">
    <property type="term" value="F:iron-sulfur cluster binding"/>
    <property type="evidence" value="ECO:0007669"/>
    <property type="project" value="UniProtKB-KW"/>
</dbReference>
<dbReference type="OrthoDB" id="9773828at2"/>
<accession>A0A1M4YFU4</accession>
<dbReference type="AlphaFoldDB" id="A0A1M4YFU4"/>
<keyword evidence="3" id="KW-0411">Iron-sulfur</keyword>
<evidence type="ECO:0000256" key="1">
    <source>
        <dbReference type="ARBA" id="ARBA00022723"/>
    </source>
</evidence>
<dbReference type="InterPro" id="IPR053135">
    <property type="entry name" value="AKR2_Oxidoreductase"/>
</dbReference>
<dbReference type="CDD" id="cd19100">
    <property type="entry name" value="AKR_unchar"/>
    <property type="match status" value="1"/>
</dbReference>
<organism evidence="5 6">
    <name type="scientific">Lactonifactor longoviformis DSM 17459</name>
    <dbReference type="NCBI Taxonomy" id="1122155"/>
    <lineage>
        <taxon>Bacteria</taxon>
        <taxon>Bacillati</taxon>
        <taxon>Bacillota</taxon>
        <taxon>Clostridia</taxon>
        <taxon>Eubacteriales</taxon>
        <taxon>Clostridiaceae</taxon>
        <taxon>Lactonifactor</taxon>
    </lineage>
</organism>
<sequence>MRYRKLGNTGLEVSEIGLGAEWLERHNAEEVKEVIECCEKQGINILDCWMAEPKVRSNIGAAIEGKRDRWIIQGHLGSTWQDGQYVRTRDMEKVKEAFCDLLTRLRTDYVDLGMIHFVDEAAEFEQIMTGPFIEYVRELNQKGIIRHIGMSTHNPDVAKLAAECGEIEMILFSINPAFDLLPATEDMNEYFAETYDEALQGIAPEREALYRICEERGIGITVMKGYAGGRLFSAQSSPFGVALTPVQCLHYALTRPAVASVMVGYDTPEHVAAAVAYETASEEEKDYATVLANAPRHAYSGQCTYCGHCAPCPAEIDIAMVNKLYDLAVMQEEVPSAVRAHYIGLSANAGDCIGCGGCEERCPFGVHVVERMEKADTLFRQGV</sequence>
<evidence type="ECO:0000256" key="3">
    <source>
        <dbReference type="ARBA" id="ARBA00023014"/>
    </source>
</evidence>
<protein>
    <recommendedName>
        <fullName evidence="4">4Fe-4S ferredoxin-type domain-containing protein</fullName>
    </recommendedName>
</protein>
<keyword evidence="1" id="KW-0479">Metal-binding</keyword>
<name>A0A1M4YFU4_9CLOT</name>
<evidence type="ECO:0000313" key="5">
    <source>
        <dbReference type="EMBL" id="SHF04667.1"/>
    </source>
</evidence>
<dbReference type="PANTHER" id="PTHR43312">
    <property type="entry name" value="D-THREO-ALDOSE 1-DEHYDROGENASE"/>
    <property type="match status" value="1"/>
</dbReference>
<dbReference type="STRING" id="1122155.SAMN02745158_02363"/>
<reference evidence="5 6" key="1">
    <citation type="submission" date="2016-11" db="EMBL/GenBank/DDBJ databases">
        <authorList>
            <person name="Jaros S."/>
            <person name="Januszkiewicz K."/>
            <person name="Wedrychowicz H."/>
        </authorList>
    </citation>
    <scope>NUCLEOTIDE SEQUENCE [LARGE SCALE GENOMIC DNA]</scope>
    <source>
        <strain evidence="5 6">DSM 17459</strain>
    </source>
</reference>
<dbReference type="InterPro" id="IPR017896">
    <property type="entry name" value="4Fe4S_Fe-S-bd"/>
</dbReference>
<evidence type="ECO:0000256" key="2">
    <source>
        <dbReference type="ARBA" id="ARBA00023004"/>
    </source>
</evidence>
<evidence type="ECO:0000313" key="6">
    <source>
        <dbReference type="Proteomes" id="UP000184245"/>
    </source>
</evidence>
<dbReference type="GO" id="GO:0046872">
    <property type="term" value="F:metal ion binding"/>
    <property type="evidence" value="ECO:0007669"/>
    <property type="project" value="UniProtKB-KW"/>
</dbReference>
<keyword evidence="6" id="KW-1185">Reference proteome</keyword>
<proteinExistence type="predicted"/>
<dbReference type="Proteomes" id="UP000184245">
    <property type="component" value="Unassembled WGS sequence"/>
</dbReference>
<dbReference type="Gene3D" id="3.30.70.20">
    <property type="match status" value="1"/>
</dbReference>
<evidence type="ECO:0000259" key="4">
    <source>
        <dbReference type="PROSITE" id="PS51379"/>
    </source>
</evidence>
<dbReference type="InterPro" id="IPR017900">
    <property type="entry name" value="4Fe4S_Fe_S_CS"/>
</dbReference>
<dbReference type="InterPro" id="IPR023210">
    <property type="entry name" value="NADP_OxRdtase_dom"/>
</dbReference>
<dbReference type="SUPFAM" id="SSF51430">
    <property type="entry name" value="NAD(P)-linked oxidoreductase"/>
    <property type="match status" value="1"/>
</dbReference>
<dbReference type="PROSITE" id="PS00198">
    <property type="entry name" value="4FE4S_FER_1"/>
    <property type="match status" value="1"/>
</dbReference>
<feature type="domain" description="4Fe-4S ferredoxin-type" evidence="4">
    <location>
        <begin position="343"/>
        <end position="372"/>
    </location>
</feature>
<dbReference type="Pfam" id="PF13187">
    <property type="entry name" value="Fer4_9"/>
    <property type="match status" value="1"/>
</dbReference>
<dbReference type="Gene3D" id="3.20.20.100">
    <property type="entry name" value="NADP-dependent oxidoreductase domain"/>
    <property type="match status" value="1"/>
</dbReference>
<dbReference type="Pfam" id="PF00248">
    <property type="entry name" value="Aldo_ket_red"/>
    <property type="match status" value="1"/>
</dbReference>
<dbReference type="PROSITE" id="PS51379">
    <property type="entry name" value="4FE4S_FER_2"/>
    <property type="match status" value="1"/>
</dbReference>
<gene>
    <name evidence="5" type="ORF">SAMN02745158_02363</name>
</gene>
<dbReference type="RefSeq" id="WP_072851963.1">
    <property type="nucleotide sequence ID" value="NZ_FQVI01000011.1"/>
</dbReference>
<dbReference type="SUPFAM" id="SSF46548">
    <property type="entry name" value="alpha-helical ferredoxin"/>
    <property type="match status" value="1"/>
</dbReference>
<dbReference type="PANTHER" id="PTHR43312:SF1">
    <property type="entry name" value="NADP-DEPENDENT OXIDOREDUCTASE DOMAIN-CONTAINING PROTEIN"/>
    <property type="match status" value="1"/>
</dbReference>
<keyword evidence="2" id="KW-0408">Iron</keyword>
<dbReference type="InterPro" id="IPR036812">
    <property type="entry name" value="NAD(P)_OxRdtase_dom_sf"/>
</dbReference>